<feature type="region of interest" description="Disordered" evidence="1">
    <location>
        <begin position="61"/>
        <end position="88"/>
    </location>
</feature>
<accession>A0AAV7RQW3</accession>
<dbReference type="AlphaFoldDB" id="A0AAV7RQW3"/>
<sequence length="108" mass="11777">MTPAASPWWPLRAAWSAPIWRRVQWLEDQRVSRAVGGPCVERPGGRCSRETCADPVRRITGQQGRAHGAVSSGHMGSGRKHEDDDVGHWQTGAVEFTLAFSVSGVALE</sequence>
<protein>
    <submittedName>
        <fullName evidence="2">Uncharacterized protein</fullName>
    </submittedName>
</protein>
<evidence type="ECO:0000313" key="2">
    <source>
        <dbReference type="EMBL" id="KAJ1153947.1"/>
    </source>
</evidence>
<dbReference type="Proteomes" id="UP001066276">
    <property type="component" value="Chromosome 5"/>
</dbReference>
<dbReference type="EMBL" id="JANPWB010000009">
    <property type="protein sequence ID" value="KAJ1153947.1"/>
    <property type="molecule type" value="Genomic_DNA"/>
</dbReference>
<evidence type="ECO:0000313" key="3">
    <source>
        <dbReference type="Proteomes" id="UP001066276"/>
    </source>
</evidence>
<keyword evidence="3" id="KW-1185">Reference proteome</keyword>
<reference evidence="2" key="1">
    <citation type="journal article" date="2022" name="bioRxiv">
        <title>Sequencing and chromosome-scale assembly of the giantPleurodeles waltlgenome.</title>
        <authorList>
            <person name="Brown T."/>
            <person name="Elewa A."/>
            <person name="Iarovenko S."/>
            <person name="Subramanian E."/>
            <person name="Araus A.J."/>
            <person name="Petzold A."/>
            <person name="Susuki M."/>
            <person name="Suzuki K.-i.T."/>
            <person name="Hayashi T."/>
            <person name="Toyoda A."/>
            <person name="Oliveira C."/>
            <person name="Osipova E."/>
            <person name="Leigh N.D."/>
            <person name="Simon A."/>
            <person name="Yun M.H."/>
        </authorList>
    </citation>
    <scope>NUCLEOTIDE SEQUENCE</scope>
    <source>
        <strain evidence="2">20211129_DDA</strain>
        <tissue evidence="2">Liver</tissue>
    </source>
</reference>
<proteinExistence type="predicted"/>
<comment type="caution">
    <text evidence="2">The sequence shown here is derived from an EMBL/GenBank/DDBJ whole genome shotgun (WGS) entry which is preliminary data.</text>
</comment>
<evidence type="ECO:0000256" key="1">
    <source>
        <dbReference type="SAM" id="MobiDB-lite"/>
    </source>
</evidence>
<gene>
    <name evidence="2" type="ORF">NDU88_006705</name>
</gene>
<name>A0AAV7RQW3_PLEWA</name>
<organism evidence="2 3">
    <name type="scientific">Pleurodeles waltl</name>
    <name type="common">Iberian ribbed newt</name>
    <dbReference type="NCBI Taxonomy" id="8319"/>
    <lineage>
        <taxon>Eukaryota</taxon>
        <taxon>Metazoa</taxon>
        <taxon>Chordata</taxon>
        <taxon>Craniata</taxon>
        <taxon>Vertebrata</taxon>
        <taxon>Euteleostomi</taxon>
        <taxon>Amphibia</taxon>
        <taxon>Batrachia</taxon>
        <taxon>Caudata</taxon>
        <taxon>Salamandroidea</taxon>
        <taxon>Salamandridae</taxon>
        <taxon>Pleurodelinae</taxon>
        <taxon>Pleurodeles</taxon>
    </lineage>
</organism>